<gene>
    <name evidence="2" type="ORF">CNMCM8927_002943</name>
</gene>
<accession>A0AAN5YFQ7</accession>
<reference evidence="2" key="2">
    <citation type="submission" date="2020-04" db="EMBL/GenBank/DDBJ databases">
        <authorList>
            <person name="Santos R.A.C."/>
            <person name="Steenwyk J.L."/>
            <person name="Rivero-Menendez O."/>
            <person name="Mead M.E."/>
            <person name="Silva L.P."/>
            <person name="Bastos R.W."/>
            <person name="Alastruey-Izquierdo A."/>
            <person name="Goldman G.H."/>
            <person name="Rokas A."/>
        </authorList>
    </citation>
    <scope>NUCLEOTIDE SEQUENCE</scope>
    <source>
        <strain evidence="2">CNM-CM8927</strain>
    </source>
</reference>
<dbReference type="EMBL" id="JAAAPU010000190">
    <property type="protein sequence ID" value="KAF4200552.1"/>
    <property type="molecule type" value="Genomic_DNA"/>
</dbReference>
<comment type="caution">
    <text evidence="2">The sequence shown here is derived from an EMBL/GenBank/DDBJ whole genome shotgun (WGS) entry which is preliminary data.</text>
</comment>
<feature type="compositionally biased region" description="Polar residues" evidence="1">
    <location>
        <begin position="49"/>
        <end position="65"/>
    </location>
</feature>
<reference evidence="2" key="1">
    <citation type="journal article" date="2020" name="bioRxiv">
        <title>Genomic and phenotypic heterogeneity of clinical isolates of the human pathogens Aspergillus fumigatus, Aspergillus lentulus and Aspergillus fumigatiaffinis.</title>
        <authorList>
            <person name="dos Santos R.A.C."/>
            <person name="Steenwyk J.L."/>
            <person name="Rivero-Menendez O."/>
            <person name="Mead M.E."/>
            <person name="Silva L.P."/>
            <person name="Bastos R.W."/>
            <person name="Alastruey-Izquierdo A."/>
            <person name="Goldman G.H."/>
            <person name="Rokas A."/>
        </authorList>
    </citation>
    <scope>NUCLEOTIDE SEQUENCE</scope>
    <source>
        <strain evidence="2">CNM-CM8927</strain>
    </source>
</reference>
<name>A0AAN5YFQ7_ASPLE</name>
<protein>
    <submittedName>
        <fullName evidence="2">Uncharacterized protein</fullName>
    </submittedName>
</protein>
<dbReference type="Proteomes" id="UP000649114">
    <property type="component" value="Unassembled WGS sequence"/>
</dbReference>
<organism evidence="2 3">
    <name type="scientific">Aspergillus lentulus</name>
    <dbReference type="NCBI Taxonomy" id="293939"/>
    <lineage>
        <taxon>Eukaryota</taxon>
        <taxon>Fungi</taxon>
        <taxon>Dikarya</taxon>
        <taxon>Ascomycota</taxon>
        <taxon>Pezizomycotina</taxon>
        <taxon>Eurotiomycetes</taxon>
        <taxon>Eurotiomycetidae</taxon>
        <taxon>Eurotiales</taxon>
        <taxon>Aspergillaceae</taxon>
        <taxon>Aspergillus</taxon>
        <taxon>Aspergillus subgen. Fumigati</taxon>
    </lineage>
</organism>
<feature type="region of interest" description="Disordered" evidence="1">
    <location>
        <begin position="22"/>
        <end position="69"/>
    </location>
</feature>
<proteinExistence type="predicted"/>
<evidence type="ECO:0000256" key="1">
    <source>
        <dbReference type="SAM" id="MobiDB-lite"/>
    </source>
</evidence>
<sequence>MNQLSLPAGPARSIYPCTYPPATSLSSTNRNPNFSYSGLPTGDADRYVSSPTSSALSNPHRSNLDASPRPAYSGLVPSISRSKHGVVMLIACMRMRMFQVDILGGGLNWELPHGKRDDGPIC</sequence>
<feature type="compositionally biased region" description="Polar residues" evidence="1">
    <location>
        <begin position="22"/>
        <end position="38"/>
    </location>
</feature>
<evidence type="ECO:0000313" key="2">
    <source>
        <dbReference type="EMBL" id="KAF4200552.1"/>
    </source>
</evidence>
<dbReference type="AlphaFoldDB" id="A0AAN5YFQ7"/>
<evidence type="ECO:0000313" key="3">
    <source>
        <dbReference type="Proteomes" id="UP000649114"/>
    </source>
</evidence>